<sequence length="165" mass="18240">MTQETHNPELVAEGFSKTELNLTMNFLDQIPFNKLLGLKPRLLSDNRCEFTMSMRDDLVGNWLQGILHGGAISTALDVTGGAMALIAAWQRMHKKDVPKEERPKQLSKLGTIDMRVDFLHPGKGKEFVASASLLRIGNKVAVTRMEFHNEEGTLIAVGTGTYLCG</sequence>
<name>A0ABV7VWZ0_9GAMM</name>
<accession>A0ABV7VWZ0</accession>
<dbReference type="CDD" id="cd03443">
    <property type="entry name" value="PaaI_thioesterase"/>
    <property type="match status" value="1"/>
</dbReference>
<dbReference type="NCBIfam" id="TIGR00369">
    <property type="entry name" value="unchar_dom_1"/>
    <property type="match status" value="1"/>
</dbReference>
<dbReference type="InterPro" id="IPR003736">
    <property type="entry name" value="PAAI_dom"/>
</dbReference>
<feature type="domain" description="Thioesterase" evidence="3">
    <location>
        <begin position="64"/>
        <end position="155"/>
    </location>
</feature>
<dbReference type="InterPro" id="IPR039298">
    <property type="entry name" value="ACOT13"/>
</dbReference>
<comment type="similarity">
    <text evidence="1">Belongs to the thioesterase PaaI family.</text>
</comment>
<dbReference type="NCBIfam" id="NF008675">
    <property type="entry name" value="PRK11688.1"/>
    <property type="match status" value="1"/>
</dbReference>
<protein>
    <submittedName>
        <fullName evidence="4">Thioesterase family protein</fullName>
    </submittedName>
</protein>
<dbReference type="RefSeq" id="WP_376868447.1">
    <property type="nucleotide sequence ID" value="NZ_JBHRYB010000025.1"/>
</dbReference>
<comment type="caution">
    <text evidence="4">The sequence shown here is derived from an EMBL/GenBank/DDBJ whole genome shotgun (WGS) entry which is preliminary data.</text>
</comment>
<proteinExistence type="inferred from homology"/>
<gene>
    <name evidence="4" type="ORF">ACFOMG_17090</name>
</gene>
<dbReference type="Gene3D" id="3.10.129.10">
    <property type="entry name" value="Hotdog Thioesterase"/>
    <property type="match status" value="1"/>
</dbReference>
<dbReference type="InterPro" id="IPR006683">
    <property type="entry name" value="Thioestr_dom"/>
</dbReference>
<keyword evidence="5" id="KW-1185">Reference proteome</keyword>
<evidence type="ECO:0000256" key="2">
    <source>
        <dbReference type="ARBA" id="ARBA00022801"/>
    </source>
</evidence>
<dbReference type="SUPFAM" id="SSF54637">
    <property type="entry name" value="Thioesterase/thiol ester dehydrase-isomerase"/>
    <property type="match status" value="1"/>
</dbReference>
<reference evidence="5" key="1">
    <citation type="journal article" date="2019" name="Int. J. Syst. Evol. Microbiol.">
        <title>The Global Catalogue of Microorganisms (GCM) 10K type strain sequencing project: providing services to taxonomists for standard genome sequencing and annotation.</title>
        <authorList>
            <consortium name="The Broad Institute Genomics Platform"/>
            <consortium name="The Broad Institute Genome Sequencing Center for Infectious Disease"/>
            <person name="Wu L."/>
            <person name="Ma J."/>
        </authorList>
    </citation>
    <scope>NUCLEOTIDE SEQUENCE [LARGE SCALE GENOMIC DNA]</scope>
    <source>
        <strain evidence="5">KCTC 42424</strain>
    </source>
</reference>
<evidence type="ECO:0000259" key="3">
    <source>
        <dbReference type="Pfam" id="PF03061"/>
    </source>
</evidence>
<dbReference type="PANTHER" id="PTHR21660:SF1">
    <property type="entry name" value="ACYL-COENZYME A THIOESTERASE 13"/>
    <property type="match status" value="1"/>
</dbReference>
<dbReference type="EMBL" id="JBHRYB010000025">
    <property type="protein sequence ID" value="MFC3681820.1"/>
    <property type="molecule type" value="Genomic_DNA"/>
</dbReference>
<keyword evidence="2" id="KW-0378">Hydrolase</keyword>
<evidence type="ECO:0000313" key="5">
    <source>
        <dbReference type="Proteomes" id="UP001595722"/>
    </source>
</evidence>
<dbReference type="Proteomes" id="UP001595722">
    <property type="component" value="Unassembled WGS sequence"/>
</dbReference>
<evidence type="ECO:0000256" key="1">
    <source>
        <dbReference type="ARBA" id="ARBA00008324"/>
    </source>
</evidence>
<organism evidence="4 5">
    <name type="scientific">Bacterioplanoides pacificum</name>
    <dbReference type="NCBI Taxonomy" id="1171596"/>
    <lineage>
        <taxon>Bacteria</taxon>
        <taxon>Pseudomonadati</taxon>
        <taxon>Pseudomonadota</taxon>
        <taxon>Gammaproteobacteria</taxon>
        <taxon>Oceanospirillales</taxon>
        <taxon>Oceanospirillaceae</taxon>
        <taxon>Bacterioplanoides</taxon>
    </lineage>
</organism>
<dbReference type="Pfam" id="PF03061">
    <property type="entry name" value="4HBT"/>
    <property type="match status" value="1"/>
</dbReference>
<evidence type="ECO:0000313" key="4">
    <source>
        <dbReference type="EMBL" id="MFC3681820.1"/>
    </source>
</evidence>
<dbReference type="PANTHER" id="PTHR21660">
    <property type="entry name" value="THIOESTERASE SUPERFAMILY MEMBER-RELATED"/>
    <property type="match status" value="1"/>
</dbReference>
<dbReference type="InterPro" id="IPR029069">
    <property type="entry name" value="HotDog_dom_sf"/>
</dbReference>